<keyword evidence="3" id="KW-1185">Reference proteome</keyword>
<reference evidence="2 3" key="1">
    <citation type="journal article" date="2017" name="G3 (Bethesda)">
        <title>First Draft Genome Sequence of the Pathogenic Fungus Lomentospora prolificans (Formerly Scedosporium prolificans).</title>
        <authorList>
            <person name="Luo R."/>
            <person name="Zimin A."/>
            <person name="Workman R."/>
            <person name="Fan Y."/>
            <person name="Pertea G."/>
            <person name="Grossman N."/>
            <person name="Wear M.P."/>
            <person name="Jia B."/>
            <person name="Miller H."/>
            <person name="Casadevall A."/>
            <person name="Timp W."/>
            <person name="Zhang S.X."/>
            <person name="Salzberg S.L."/>
        </authorList>
    </citation>
    <scope>NUCLEOTIDE SEQUENCE [LARGE SCALE GENOMIC DNA]</scope>
    <source>
        <strain evidence="2 3">JHH-5317</strain>
    </source>
</reference>
<feature type="compositionally biased region" description="Basic residues" evidence="1">
    <location>
        <begin position="494"/>
        <end position="506"/>
    </location>
</feature>
<sequence length="732" mass="81392">MASGPQLFYSLWQAEGVREKLFHLLPKSDLANVRLASSACCNLVTKRLFLRTHITFTANTFTKQSRIQALSRIGHHIEHLTFNLPHSEATFLPPLIHPETGQEINFLYTPHTSMASVLTRPKYANAELGDILTLQYPPLFHAATNVPSFINALMHIPNMRHLTIKCPGQDPRERYRRDIVDYALISLRIAVERTPMTKLSKLSLVNLHPAAFNYIRHIPGFGVVPSASRRWGQIRKLYITVESWDFYSPNPGLDQLKVIDDYIRSFSQSLEKFTFTWNGRFKGPCPLYLAADPLFRPPQHSQKLFNEVTSPMSPLPSPPSRKVIHFPKLRYMQVRNATMTTTQLSEIVGVHRGTVKEFDFESVVLLNGGSWEEALAPLMEPPADGPEVAEVWSRSSSLSESGSFETSASATSSACDDDLQSPSAAVAAAGRELLSSELGFDFDDEEYDDLASDIAAAREASKTFSTKLTKKRVHRRRRRKHKSDDEREQSSEKHRSRGRSRHRNGHRHENSSGSSKDKENNSTVSGSSSSRTSNSNNNNSSSGKSKGHRRHKSDEEPVLVPRAPNRTPSPPIPLPAVITAPIPNMDPQPVLLQPTVYNPNAPASRDPDDCITPVQRNIEKEEAHRLLAEDEGIRMSALRRAKEAVLAKLSWEYNKRMGGGNPSGISATPAVVAATHTVSRDMFAAANCGASAAANMARFKDNFFGKSTISVLSDHRALDSQTALVPLMFSHT</sequence>
<proteinExistence type="predicted"/>
<feature type="compositionally biased region" description="Basic and acidic residues" evidence="1">
    <location>
        <begin position="482"/>
        <end position="493"/>
    </location>
</feature>
<feature type="region of interest" description="Disordered" evidence="1">
    <location>
        <begin position="379"/>
        <end position="418"/>
    </location>
</feature>
<accession>A0A2N3N548</accession>
<feature type="region of interest" description="Disordered" evidence="1">
    <location>
        <begin position="465"/>
        <end position="575"/>
    </location>
</feature>
<evidence type="ECO:0000313" key="3">
    <source>
        <dbReference type="Proteomes" id="UP000233524"/>
    </source>
</evidence>
<organism evidence="2 3">
    <name type="scientific">Lomentospora prolificans</name>
    <dbReference type="NCBI Taxonomy" id="41688"/>
    <lineage>
        <taxon>Eukaryota</taxon>
        <taxon>Fungi</taxon>
        <taxon>Dikarya</taxon>
        <taxon>Ascomycota</taxon>
        <taxon>Pezizomycotina</taxon>
        <taxon>Sordariomycetes</taxon>
        <taxon>Hypocreomycetidae</taxon>
        <taxon>Microascales</taxon>
        <taxon>Microascaceae</taxon>
        <taxon>Lomentospora</taxon>
    </lineage>
</organism>
<evidence type="ECO:0008006" key="4">
    <source>
        <dbReference type="Google" id="ProtNLM"/>
    </source>
</evidence>
<protein>
    <recommendedName>
        <fullName evidence="4">F-box domain-containing protein</fullName>
    </recommendedName>
</protein>
<dbReference type="InParanoid" id="A0A2N3N548"/>
<comment type="caution">
    <text evidence="2">The sequence shown here is derived from an EMBL/GenBank/DDBJ whole genome shotgun (WGS) entry which is preliminary data.</text>
</comment>
<evidence type="ECO:0000313" key="2">
    <source>
        <dbReference type="EMBL" id="PKS07563.1"/>
    </source>
</evidence>
<feature type="compositionally biased region" description="Low complexity" evidence="1">
    <location>
        <begin position="393"/>
        <end position="413"/>
    </location>
</feature>
<dbReference type="STRING" id="41688.A0A2N3N548"/>
<dbReference type="OrthoDB" id="5327538at2759"/>
<feature type="compositionally biased region" description="Low complexity" evidence="1">
    <location>
        <begin position="521"/>
        <end position="544"/>
    </location>
</feature>
<name>A0A2N3N548_9PEZI</name>
<dbReference type="AlphaFoldDB" id="A0A2N3N548"/>
<dbReference type="Proteomes" id="UP000233524">
    <property type="component" value="Unassembled WGS sequence"/>
</dbReference>
<feature type="compositionally biased region" description="Basic and acidic residues" evidence="1">
    <location>
        <begin position="507"/>
        <end position="520"/>
    </location>
</feature>
<dbReference type="EMBL" id="NLAX01000701">
    <property type="protein sequence ID" value="PKS07563.1"/>
    <property type="molecule type" value="Genomic_DNA"/>
</dbReference>
<dbReference type="VEuPathDB" id="FungiDB:jhhlp_006167"/>
<feature type="compositionally biased region" description="Basic residues" evidence="1">
    <location>
        <begin position="468"/>
        <end position="481"/>
    </location>
</feature>
<gene>
    <name evidence="2" type="ORF">jhhlp_006167</name>
</gene>
<evidence type="ECO:0000256" key="1">
    <source>
        <dbReference type="SAM" id="MobiDB-lite"/>
    </source>
</evidence>